<evidence type="ECO:0000313" key="3">
    <source>
        <dbReference type="Proteomes" id="UP001597112"/>
    </source>
</evidence>
<proteinExistence type="predicted"/>
<accession>A0ABW3K410</accession>
<protein>
    <submittedName>
        <fullName evidence="2">Uncharacterized protein</fullName>
    </submittedName>
</protein>
<keyword evidence="1" id="KW-1133">Transmembrane helix</keyword>
<organism evidence="2 3">
    <name type="scientific">Ohtaekwangia kribbensis</name>
    <dbReference type="NCBI Taxonomy" id="688913"/>
    <lineage>
        <taxon>Bacteria</taxon>
        <taxon>Pseudomonadati</taxon>
        <taxon>Bacteroidota</taxon>
        <taxon>Cytophagia</taxon>
        <taxon>Cytophagales</taxon>
        <taxon>Fulvivirgaceae</taxon>
        <taxon>Ohtaekwangia</taxon>
    </lineage>
</organism>
<dbReference type="Proteomes" id="UP001597112">
    <property type="component" value="Unassembled WGS sequence"/>
</dbReference>
<name>A0ABW3K410_9BACT</name>
<evidence type="ECO:0000256" key="1">
    <source>
        <dbReference type="SAM" id="Phobius"/>
    </source>
</evidence>
<keyword evidence="1" id="KW-0812">Transmembrane</keyword>
<feature type="transmembrane region" description="Helical" evidence="1">
    <location>
        <begin position="6"/>
        <end position="28"/>
    </location>
</feature>
<dbReference type="EMBL" id="JBHTKA010000007">
    <property type="protein sequence ID" value="MFD1000760.1"/>
    <property type="molecule type" value="Genomic_DNA"/>
</dbReference>
<sequence>MIRKIFSYVFLCIILFNTTGYYGLFIGWKYRHDAGMRARLDGERYRQQELRTLKIPIAIPYVFDSPEFARVDGTFEHHGSFYRLVKQKLSSDTLILVCIRDEGIRKIHDVFGTVAHTFSGQTHSQNPAPKVLISFIKEYIVTSTLLHEYTSGWTMNLQRSVCCKILVPSFAPSIEWPPRLQG</sequence>
<gene>
    <name evidence="2" type="ORF">ACFQ21_15650</name>
</gene>
<evidence type="ECO:0000313" key="2">
    <source>
        <dbReference type="EMBL" id="MFD1000760.1"/>
    </source>
</evidence>
<keyword evidence="1" id="KW-0472">Membrane</keyword>
<keyword evidence="3" id="KW-1185">Reference proteome</keyword>
<comment type="caution">
    <text evidence="2">The sequence shown here is derived from an EMBL/GenBank/DDBJ whole genome shotgun (WGS) entry which is preliminary data.</text>
</comment>
<reference evidence="3" key="1">
    <citation type="journal article" date="2019" name="Int. J. Syst. Evol. Microbiol.">
        <title>The Global Catalogue of Microorganisms (GCM) 10K type strain sequencing project: providing services to taxonomists for standard genome sequencing and annotation.</title>
        <authorList>
            <consortium name="The Broad Institute Genomics Platform"/>
            <consortium name="The Broad Institute Genome Sequencing Center for Infectious Disease"/>
            <person name="Wu L."/>
            <person name="Ma J."/>
        </authorList>
    </citation>
    <scope>NUCLEOTIDE SEQUENCE [LARGE SCALE GENOMIC DNA]</scope>
    <source>
        <strain evidence="3">CCUG 58938</strain>
    </source>
</reference>
<dbReference type="RefSeq" id="WP_377580215.1">
    <property type="nucleotide sequence ID" value="NZ_JBHTKA010000007.1"/>
</dbReference>